<feature type="domain" description="PDZ" evidence="5">
    <location>
        <begin position="62"/>
        <end position="143"/>
    </location>
</feature>
<keyword evidence="2" id="KW-0472">Membrane</keyword>
<feature type="domain" description="PDZ" evidence="5">
    <location>
        <begin position="172"/>
        <end position="252"/>
    </location>
</feature>
<dbReference type="PROSITE" id="PS50106">
    <property type="entry name" value="PDZ"/>
    <property type="match status" value="3"/>
</dbReference>
<evidence type="ECO:0000313" key="6">
    <source>
        <dbReference type="Proteomes" id="UP000186698"/>
    </source>
</evidence>
<accession>A0A1L8FLG4</accession>
<evidence type="ECO:0000256" key="3">
    <source>
        <dbReference type="ARBA" id="ARBA00022737"/>
    </source>
</evidence>
<dbReference type="SMART" id="SM00228">
    <property type="entry name" value="PDZ"/>
    <property type="match status" value="3"/>
</dbReference>
<comment type="subcellular location">
    <subcellularLocation>
        <location evidence="1">Cell membrane</location>
    </subcellularLocation>
</comment>
<dbReference type="AlphaFoldDB" id="A0A1L8FLG4"/>
<feature type="compositionally biased region" description="Polar residues" evidence="4">
    <location>
        <begin position="416"/>
        <end position="428"/>
    </location>
</feature>
<dbReference type="Bgee" id="100101295">
    <property type="expression patterns" value="Expressed in kidney and 5 other cell types or tissues"/>
</dbReference>
<dbReference type="CTD" id="100101295"/>
<dbReference type="GO" id="GO:0043495">
    <property type="term" value="F:protein-membrane adaptor activity"/>
    <property type="evidence" value="ECO:0000318"/>
    <property type="project" value="GO_Central"/>
</dbReference>
<dbReference type="OrthoDB" id="10009200at2759"/>
<sequence length="428" mass="46974">MYFAPSKGRLQKPKAGMKKRSEIEDDLVLTMRFQFNPKLGIDNPALCLGEDTGSDPEPSARFCVLRKDADGGFAFYLRKEQEREGHIVRQVMPGGPAYLAGLRDGDQLLQINGEYVHEQEHLRVVQKIKYSGSRVSLGVLDEAAYERLRSSHRSPASVLPSFLPDSCPRPRFYRVKNEGRGFGFTASATGGVRGTFLLQVDEGGPAQKAGVPHGSRLLEVNGESTISITLSQLTKKLQRKSSHVVLLVLEASAWDIYESHGVPLSAALAETSSLPYRTRKLHLVKGTQGYGFLLRQEKCPAGQGQFLREIDPGLPAEDAGMREGDCLLGVNGQSVEGLEHEDIVSMIQESGKQVTLIVISNEGDRFFSEIGLSPLLFYEEAILNHSECKNTTQITTDTPSGPGHTDPQVKADPAKSHSTSTEIQRNEE</sequence>
<dbReference type="OMA" id="CMVPRLC"/>
<keyword evidence="6" id="KW-1185">Reference proteome</keyword>
<dbReference type="GO" id="GO:0005102">
    <property type="term" value="F:signaling receptor binding"/>
    <property type="evidence" value="ECO:0000318"/>
    <property type="project" value="GO_Central"/>
</dbReference>
<feature type="domain" description="PDZ" evidence="5">
    <location>
        <begin position="280"/>
        <end position="362"/>
    </location>
</feature>
<name>A0A1L8FLG4_XENLA</name>
<dbReference type="RefSeq" id="XP_018081276.1">
    <property type="nucleotide sequence ID" value="XM_018225787.2"/>
</dbReference>
<protein>
    <submittedName>
        <fullName evidence="7">Na(+)/H(+) exchange regulatory cofactor NHE-RF4 isoform X1</fullName>
    </submittedName>
</protein>
<proteinExistence type="predicted"/>
<reference evidence="7" key="1">
    <citation type="submission" date="2025-08" db="UniProtKB">
        <authorList>
            <consortium name="RefSeq"/>
        </authorList>
    </citation>
    <scope>IDENTIFICATION</scope>
    <source>
        <strain evidence="7">J_2021</strain>
        <tissue evidence="7">Erythrocytes</tissue>
    </source>
</reference>
<dbReference type="InterPro" id="IPR036034">
    <property type="entry name" value="PDZ_sf"/>
</dbReference>
<evidence type="ECO:0000256" key="4">
    <source>
        <dbReference type="SAM" id="MobiDB-lite"/>
    </source>
</evidence>
<evidence type="ECO:0000256" key="1">
    <source>
        <dbReference type="ARBA" id="ARBA00004236"/>
    </source>
</evidence>
<keyword evidence="3" id="KW-0677">Repeat</keyword>
<dbReference type="GeneID" id="100101295"/>
<gene>
    <name evidence="8" type="primary">nherf4.L</name>
    <name evidence="7" type="synonym">pdzd3.L</name>
</gene>
<dbReference type="KEGG" id="xla:100101295"/>
<evidence type="ECO:0000313" key="8">
    <source>
        <dbReference type="Xenbase" id="XB-GENE-865583"/>
    </source>
</evidence>
<feature type="region of interest" description="Disordered" evidence="4">
    <location>
        <begin position="392"/>
        <end position="428"/>
    </location>
</feature>
<dbReference type="PaxDb" id="8355-A0A1L8FLG4"/>
<dbReference type="InterPro" id="IPR051067">
    <property type="entry name" value="NHER"/>
</dbReference>
<keyword evidence="2" id="KW-1003">Cell membrane</keyword>
<dbReference type="InterPro" id="IPR041489">
    <property type="entry name" value="PDZ_6"/>
</dbReference>
<dbReference type="Pfam" id="PF00595">
    <property type="entry name" value="PDZ"/>
    <property type="match status" value="2"/>
</dbReference>
<dbReference type="CDD" id="cd06768">
    <property type="entry name" value="PDZ_NHERF-like"/>
    <property type="match status" value="3"/>
</dbReference>
<dbReference type="AGR" id="Xenbase:XB-GENE-865583"/>
<evidence type="ECO:0000259" key="5">
    <source>
        <dbReference type="PROSITE" id="PS50106"/>
    </source>
</evidence>
<evidence type="ECO:0000313" key="7">
    <source>
        <dbReference type="RefSeq" id="XP_018081276.1"/>
    </source>
</evidence>
<dbReference type="Pfam" id="PF17820">
    <property type="entry name" value="PDZ_6"/>
    <property type="match status" value="1"/>
</dbReference>
<dbReference type="Gene3D" id="2.30.42.10">
    <property type="match status" value="3"/>
</dbReference>
<dbReference type="STRING" id="8355.A0A1L8FLG4"/>
<dbReference type="SUPFAM" id="SSF50156">
    <property type="entry name" value="PDZ domain-like"/>
    <property type="match status" value="3"/>
</dbReference>
<evidence type="ECO:0000256" key="2">
    <source>
        <dbReference type="ARBA" id="ARBA00022475"/>
    </source>
</evidence>
<dbReference type="Proteomes" id="UP000186698">
    <property type="component" value="Chromosome 7L"/>
</dbReference>
<dbReference type="GO" id="GO:0072659">
    <property type="term" value="P:protein localization to plasma membrane"/>
    <property type="evidence" value="ECO:0000318"/>
    <property type="project" value="GO_Central"/>
</dbReference>
<dbReference type="PANTHER" id="PTHR14191">
    <property type="entry name" value="PDZ DOMAIN CONTAINING PROTEIN"/>
    <property type="match status" value="1"/>
</dbReference>
<dbReference type="InterPro" id="IPR001478">
    <property type="entry name" value="PDZ"/>
</dbReference>
<dbReference type="PANTHER" id="PTHR14191:SF20">
    <property type="entry name" value="NA(+)_H(+) EXCHANGE REGULATORY COFACTOR NHE-RF4"/>
    <property type="match status" value="1"/>
</dbReference>
<organism evidence="6 7">
    <name type="scientific">Xenopus laevis</name>
    <name type="common">African clawed frog</name>
    <dbReference type="NCBI Taxonomy" id="8355"/>
    <lineage>
        <taxon>Eukaryota</taxon>
        <taxon>Metazoa</taxon>
        <taxon>Chordata</taxon>
        <taxon>Craniata</taxon>
        <taxon>Vertebrata</taxon>
        <taxon>Euteleostomi</taxon>
        <taxon>Amphibia</taxon>
        <taxon>Batrachia</taxon>
        <taxon>Anura</taxon>
        <taxon>Pipoidea</taxon>
        <taxon>Pipidae</taxon>
        <taxon>Xenopodinae</taxon>
        <taxon>Xenopus</taxon>
        <taxon>Xenopus</taxon>
    </lineage>
</organism>
<dbReference type="Xenbase" id="XB-GENE-865583">
    <property type="gene designation" value="nherf4.L"/>
</dbReference>
<dbReference type="GO" id="GO:0016324">
    <property type="term" value="C:apical plasma membrane"/>
    <property type="evidence" value="ECO:0000318"/>
    <property type="project" value="GO_Central"/>
</dbReference>